<dbReference type="Gramene" id="Pp3c11_14750V3.5">
    <property type="protein sequence ID" value="Pp3c11_14750V3.5"/>
    <property type="gene ID" value="Pp3c11_14750"/>
</dbReference>
<dbReference type="EnsemblPlants" id="Pp3c11_14750V3.1">
    <property type="protein sequence ID" value="Pp3c11_14750V3.1"/>
    <property type="gene ID" value="Pp3c11_14750"/>
</dbReference>
<dbReference type="PANTHER" id="PTHR34281:SF2">
    <property type="entry name" value="PROTEIN EARLY FLOWERING 3"/>
    <property type="match status" value="1"/>
</dbReference>
<dbReference type="KEGG" id="ppp:112288377"/>
<name>A0A2K1JUQ5_PHYPA</name>
<accession>A0A2K1JUQ5</accession>
<evidence type="ECO:0000313" key="4">
    <source>
        <dbReference type="Proteomes" id="UP000006727"/>
    </source>
</evidence>
<feature type="compositionally biased region" description="Basic and acidic residues" evidence="1">
    <location>
        <begin position="677"/>
        <end position="693"/>
    </location>
</feature>
<evidence type="ECO:0000256" key="1">
    <source>
        <dbReference type="SAM" id="MobiDB-lite"/>
    </source>
</evidence>
<dbReference type="EnsemblPlants" id="Pp3c11_14750V3.10">
    <property type="protein sequence ID" value="Pp3c11_14750V3.10"/>
    <property type="gene ID" value="Pp3c11_14750"/>
</dbReference>
<dbReference type="Gramene" id="Pp3c11_14750V3.6">
    <property type="protein sequence ID" value="Pp3c11_14750V3.6"/>
    <property type="gene ID" value="Pp3c11_14750"/>
</dbReference>
<dbReference type="Gramene" id="Pp3c11_14750V3.11">
    <property type="protein sequence ID" value="Pp3c11_14750V3.11"/>
    <property type="gene ID" value="Pp3c11_14750"/>
</dbReference>
<gene>
    <name evidence="3" type="primary">LOC112288377</name>
    <name evidence="2" type="ORF">PHYPA_015034</name>
</gene>
<reference evidence="3" key="3">
    <citation type="submission" date="2020-12" db="UniProtKB">
        <authorList>
            <consortium name="EnsemblPlants"/>
        </authorList>
    </citation>
    <scope>IDENTIFICATION</scope>
</reference>
<feature type="region of interest" description="Disordered" evidence="1">
    <location>
        <begin position="127"/>
        <end position="237"/>
    </location>
</feature>
<feature type="region of interest" description="Disordered" evidence="1">
    <location>
        <begin position="467"/>
        <end position="500"/>
    </location>
</feature>
<proteinExistence type="predicted"/>
<dbReference type="EnsemblPlants" id="Pp3c11_14750V3.9">
    <property type="protein sequence ID" value="Pp3c11_14750V3.9"/>
    <property type="gene ID" value="Pp3c11_14750"/>
</dbReference>
<dbReference type="Gramene" id="Pp3c11_14750V3.1">
    <property type="protein sequence ID" value="Pp3c11_14750V3.1"/>
    <property type="gene ID" value="Pp3c11_14750"/>
</dbReference>
<dbReference type="FunCoup" id="A0A2K1JUQ5">
    <property type="interactions" value="304"/>
</dbReference>
<dbReference type="Gramene" id="Pp3c11_14750V3.9">
    <property type="protein sequence ID" value="Pp3c11_14750V3.9"/>
    <property type="gene ID" value="Pp3c11_14750"/>
</dbReference>
<feature type="compositionally biased region" description="Polar residues" evidence="1">
    <location>
        <begin position="490"/>
        <end position="500"/>
    </location>
</feature>
<dbReference type="Proteomes" id="UP000006727">
    <property type="component" value="Chromosome 11"/>
</dbReference>
<evidence type="ECO:0000313" key="2">
    <source>
        <dbReference type="EMBL" id="PNR45263.1"/>
    </source>
</evidence>
<dbReference type="STRING" id="3218.A0A2K1JUQ5"/>
<feature type="compositionally biased region" description="Polar residues" evidence="1">
    <location>
        <begin position="191"/>
        <end position="214"/>
    </location>
</feature>
<protein>
    <submittedName>
        <fullName evidence="2 3">Uncharacterized protein</fullName>
    </submittedName>
</protein>
<organism evidence="2">
    <name type="scientific">Physcomitrium patens</name>
    <name type="common">Spreading-leaved earth moss</name>
    <name type="synonym">Physcomitrella patens</name>
    <dbReference type="NCBI Taxonomy" id="3218"/>
    <lineage>
        <taxon>Eukaryota</taxon>
        <taxon>Viridiplantae</taxon>
        <taxon>Streptophyta</taxon>
        <taxon>Embryophyta</taxon>
        <taxon>Bryophyta</taxon>
        <taxon>Bryophytina</taxon>
        <taxon>Bryopsida</taxon>
        <taxon>Funariidae</taxon>
        <taxon>Funariales</taxon>
        <taxon>Funariaceae</taxon>
        <taxon>Physcomitrium</taxon>
    </lineage>
</organism>
<dbReference type="EnsemblPlants" id="Pp3c11_14750V3.12">
    <property type="protein sequence ID" value="Pp3c11_14750V3.12"/>
    <property type="gene ID" value="Pp3c11_14750"/>
</dbReference>
<dbReference type="RefSeq" id="XP_024388259.1">
    <property type="nucleotide sequence ID" value="XM_024532491.2"/>
</dbReference>
<feature type="region of interest" description="Disordered" evidence="1">
    <location>
        <begin position="348"/>
        <end position="379"/>
    </location>
</feature>
<feature type="compositionally biased region" description="Basic and acidic residues" evidence="1">
    <location>
        <begin position="742"/>
        <end position="753"/>
    </location>
</feature>
<dbReference type="PaxDb" id="3218-PP1S11_285V6.1"/>
<feature type="compositionally biased region" description="Polar residues" evidence="1">
    <location>
        <begin position="144"/>
        <end position="153"/>
    </location>
</feature>
<dbReference type="OrthoDB" id="1939092at2759"/>
<dbReference type="EnsemblPlants" id="Pp3c11_14750V3.5">
    <property type="protein sequence ID" value="Pp3c11_14750V3.5"/>
    <property type="gene ID" value="Pp3c11_14750"/>
</dbReference>
<dbReference type="EnsemblPlants" id="Pp3c11_14750V3.8">
    <property type="protein sequence ID" value="Pp3c11_14750V3.8"/>
    <property type="gene ID" value="Pp3c11_14750"/>
</dbReference>
<reference evidence="2 4" key="2">
    <citation type="journal article" date="2018" name="Plant J.">
        <title>The Physcomitrella patens chromosome-scale assembly reveals moss genome structure and evolution.</title>
        <authorList>
            <person name="Lang D."/>
            <person name="Ullrich K.K."/>
            <person name="Murat F."/>
            <person name="Fuchs J."/>
            <person name="Jenkins J."/>
            <person name="Haas F.B."/>
            <person name="Piednoel M."/>
            <person name="Gundlach H."/>
            <person name="Van Bel M."/>
            <person name="Meyberg R."/>
            <person name="Vives C."/>
            <person name="Morata J."/>
            <person name="Symeonidi A."/>
            <person name="Hiss M."/>
            <person name="Muchero W."/>
            <person name="Kamisugi Y."/>
            <person name="Saleh O."/>
            <person name="Blanc G."/>
            <person name="Decker E.L."/>
            <person name="van Gessel N."/>
            <person name="Grimwood J."/>
            <person name="Hayes R.D."/>
            <person name="Graham S.W."/>
            <person name="Gunter L.E."/>
            <person name="McDaniel S.F."/>
            <person name="Hoernstein S.N.W."/>
            <person name="Larsson A."/>
            <person name="Li F.W."/>
            <person name="Perroud P.F."/>
            <person name="Phillips J."/>
            <person name="Ranjan P."/>
            <person name="Rokshar D.S."/>
            <person name="Rothfels C.J."/>
            <person name="Schneider L."/>
            <person name="Shu S."/>
            <person name="Stevenson D.W."/>
            <person name="Thummler F."/>
            <person name="Tillich M."/>
            <person name="Villarreal Aguilar J.C."/>
            <person name="Widiez T."/>
            <person name="Wong G.K."/>
            <person name="Wymore A."/>
            <person name="Zhang Y."/>
            <person name="Zimmer A.D."/>
            <person name="Quatrano R.S."/>
            <person name="Mayer K.F.X."/>
            <person name="Goodstein D."/>
            <person name="Casacuberta J.M."/>
            <person name="Vandepoele K."/>
            <person name="Reski R."/>
            <person name="Cuming A.C."/>
            <person name="Tuskan G.A."/>
            <person name="Maumus F."/>
            <person name="Salse J."/>
            <person name="Schmutz J."/>
            <person name="Rensing S.A."/>
        </authorList>
    </citation>
    <scope>NUCLEOTIDE SEQUENCE [LARGE SCALE GENOMIC DNA]</scope>
    <source>
        <strain evidence="3 4">cv. Gransden 2004</strain>
    </source>
</reference>
<sequence>MKGAKEGKADGIKGAGPALFPRLHVAETKKAGPRGPPRNKMALYEQLTIPSHRYKMSPLPLPSSGRVMSTPSMTTPLFNPQVQASSYDSRLPYMPMGYMGSTIIPTMAFMPIMNMGLYGVGAGADAGTGASASSSMNASSSKSTVVDGTTESQRVPWGGEAPSRANKSSDHAKHLAPSKKGKEDDDFAVPTYSSATQGSSQTRPSINPPQVQQSFGGGRSVQKGKGLVTEKQSPAFSTQLRRISKEKSMEDDASWTSASDDCLTVSFIDNDLNTQEISNRKLDGVSRDCDGHQTELGRNAVGKKKSKGNKVDGGQIDEDLTKPSDTSAVVIPPEILLEDESLRVVPEQDIFSSQSTENRSREVSETSQRSRGGSAETESSILEDLPLGSSCFQELLDHFGQQELWKAQKAIIRQQKVFSRQVFELHRVIEVQRLLAKLPSLSFRLDEVIEAEGDNVPLLDSPVAEVPEVPEVPEVSGRSLEKDISRPSDEISSQVPESLSQPAYPLSTPPQQGFNPASPWQAATYSSNPYAARMSSPHMYVPYPGPCSPGYGVYPMMGAPMSMYGNFGGMQASRFPTWQQQGMSQPWGPSDPAAAGAVWYGQQMVPAVGPATNMGVIPMVTNCERQTSSGAAQLIQRNYAQKGSARQAGEKSDVGGNRSKLVNAVESCGWAKGWGSTEDRRGHREPDASRNKEFGAVPLGDESERQDGETRRVETGGGVGQPNDEGVRMVEREKNSGVLSAHGREVSTRGGELCDHGEELGGLELERNLPAGARHKEPLEVRTLKRPRTEFPKSDGFPWFPIISPAKRVMQQCGVIKVVPRAVSATQESAASILLSIQKERQR</sequence>
<dbReference type="AlphaFoldDB" id="A0A2K1JUQ5"/>
<dbReference type="EnsemblPlants" id="Pp3c11_14750V3.7">
    <property type="protein sequence ID" value="Pp3c11_14750V3.7"/>
    <property type="gene ID" value="Pp3c11_14750"/>
</dbReference>
<feature type="compositionally biased region" description="Basic and acidic residues" evidence="1">
    <location>
        <begin position="479"/>
        <end position="489"/>
    </location>
</feature>
<dbReference type="Gramene" id="Pp3c11_14750V3.10">
    <property type="protein sequence ID" value="Pp3c11_14750V3.10"/>
    <property type="gene ID" value="Pp3c11_14750"/>
</dbReference>
<feature type="compositionally biased region" description="Polar residues" evidence="1">
    <location>
        <begin position="365"/>
        <end position="379"/>
    </location>
</feature>
<feature type="region of interest" description="Disordered" evidence="1">
    <location>
        <begin position="672"/>
        <end position="728"/>
    </location>
</feature>
<dbReference type="EnsemblPlants" id="Pp3c11_14750V3.6">
    <property type="protein sequence ID" value="Pp3c11_14750V3.6"/>
    <property type="gene ID" value="Pp3c11_14750"/>
</dbReference>
<dbReference type="Gramene" id="Pp3c11_14750V3.8">
    <property type="protein sequence ID" value="Pp3c11_14750V3.8"/>
    <property type="gene ID" value="Pp3c11_14750"/>
</dbReference>
<dbReference type="Gramene" id="Pp3c11_14750V3.7">
    <property type="protein sequence ID" value="Pp3c11_14750V3.7"/>
    <property type="gene ID" value="Pp3c11_14750"/>
</dbReference>
<dbReference type="PANTHER" id="PTHR34281">
    <property type="entry name" value="PROTEIN EARLY FLOWERING 3"/>
    <property type="match status" value="1"/>
</dbReference>
<feature type="compositionally biased region" description="Basic and acidic residues" evidence="1">
    <location>
        <begin position="702"/>
        <end position="714"/>
    </location>
</feature>
<reference evidence="2 4" key="1">
    <citation type="journal article" date="2008" name="Science">
        <title>The Physcomitrella genome reveals evolutionary insights into the conquest of land by plants.</title>
        <authorList>
            <person name="Rensing S."/>
            <person name="Lang D."/>
            <person name="Zimmer A."/>
            <person name="Terry A."/>
            <person name="Salamov A."/>
            <person name="Shapiro H."/>
            <person name="Nishiyama T."/>
            <person name="Perroud P.-F."/>
            <person name="Lindquist E."/>
            <person name="Kamisugi Y."/>
            <person name="Tanahashi T."/>
            <person name="Sakakibara K."/>
            <person name="Fujita T."/>
            <person name="Oishi K."/>
            <person name="Shin-I T."/>
            <person name="Kuroki Y."/>
            <person name="Toyoda A."/>
            <person name="Suzuki Y."/>
            <person name="Hashimoto A."/>
            <person name="Yamaguchi K."/>
            <person name="Sugano A."/>
            <person name="Kohara Y."/>
            <person name="Fujiyama A."/>
            <person name="Anterola A."/>
            <person name="Aoki S."/>
            <person name="Ashton N."/>
            <person name="Barbazuk W.B."/>
            <person name="Barker E."/>
            <person name="Bennetzen J."/>
            <person name="Bezanilla M."/>
            <person name="Blankenship R."/>
            <person name="Cho S.H."/>
            <person name="Dutcher S."/>
            <person name="Estelle M."/>
            <person name="Fawcett J.A."/>
            <person name="Gundlach H."/>
            <person name="Hanada K."/>
            <person name="Heyl A."/>
            <person name="Hicks K.A."/>
            <person name="Hugh J."/>
            <person name="Lohr M."/>
            <person name="Mayer K."/>
            <person name="Melkozernov A."/>
            <person name="Murata T."/>
            <person name="Nelson D."/>
            <person name="Pils B."/>
            <person name="Prigge M."/>
            <person name="Reiss B."/>
            <person name="Renner T."/>
            <person name="Rombauts S."/>
            <person name="Rushton P."/>
            <person name="Sanderfoot A."/>
            <person name="Schween G."/>
            <person name="Shiu S.-H."/>
            <person name="Stueber K."/>
            <person name="Theodoulou F.L."/>
            <person name="Tu H."/>
            <person name="Van de Peer Y."/>
            <person name="Verrier P.J."/>
            <person name="Waters E."/>
            <person name="Wood A."/>
            <person name="Yang L."/>
            <person name="Cove D."/>
            <person name="Cuming A."/>
            <person name="Hasebe M."/>
            <person name="Lucas S."/>
            <person name="Mishler D.B."/>
            <person name="Reski R."/>
            <person name="Grigoriev I."/>
            <person name="Quatrano R.S."/>
            <person name="Boore J.L."/>
        </authorList>
    </citation>
    <scope>NUCLEOTIDE SEQUENCE [LARGE SCALE GENOMIC DNA]</scope>
    <source>
        <strain evidence="3 4">cv. Gransden 2004</strain>
    </source>
</reference>
<evidence type="ECO:0000313" key="3">
    <source>
        <dbReference type="EnsemblPlants" id="Pp3c11_14750V3.1"/>
    </source>
</evidence>
<feature type="region of interest" description="Disordered" evidence="1">
    <location>
        <begin position="289"/>
        <end position="327"/>
    </location>
</feature>
<keyword evidence="4" id="KW-1185">Reference proteome</keyword>
<dbReference type="InterPro" id="IPR039319">
    <property type="entry name" value="ELF3-like"/>
</dbReference>
<dbReference type="EnsemblPlants" id="Pp3c11_14750V3.11">
    <property type="protein sequence ID" value="Pp3c11_14750V3.11"/>
    <property type="gene ID" value="Pp3c11_14750"/>
</dbReference>
<feature type="region of interest" description="Disordered" evidence="1">
    <location>
        <begin position="734"/>
        <end position="753"/>
    </location>
</feature>
<dbReference type="EMBL" id="ABEU02000011">
    <property type="protein sequence ID" value="PNR45263.1"/>
    <property type="molecule type" value="Genomic_DNA"/>
</dbReference>
<dbReference type="Gramene" id="Pp3c11_14750V3.12">
    <property type="protein sequence ID" value="Pp3c11_14750V3.12"/>
    <property type="gene ID" value="Pp3c11_14750"/>
</dbReference>
<dbReference type="GeneID" id="112288377"/>
<feature type="compositionally biased region" description="Low complexity" evidence="1">
    <location>
        <begin position="127"/>
        <end position="143"/>
    </location>
</feature>